<dbReference type="InterPro" id="IPR011005">
    <property type="entry name" value="Dihydropteroate_synth-like_sf"/>
</dbReference>
<proteinExistence type="predicted"/>
<sequence>MMGFLLRTRYARCHFNLAISRAGILSSFPPTETFHNNHSIGAVDAETYRSMHRSMFLKTEFGVRRGEAVPGSVAGQVSKLSLEVIAESLKRTQGKCIVSGISMASSAEELVWVAAHDESPNYEEKVTCQRAYQLLRSKLDLPTEDIIVDCLVLPVGAEVSISFTLKEDVQDRPAGSGTTELLATGIPLLQETYDSAMASADVVVKKEEAKTESWDWQSWDWHSWQSSDGFWKKAKDDEHGEGHGVQDVQWQEPPPPPVRAPSGHDTTWQGMDLTAEDPKTVLKNFLTRYFGVEPTRLRDWVYESSKGEGDLWSSELRVPCFNDTVYRSRDLWEKQRDAEREVARQFLNEPEVRNAAQKLPPPKKLTRDWRFQTQKRQKCAFW</sequence>
<gene>
    <name evidence="2" type="ORF">AK812_SmicGene33316</name>
</gene>
<dbReference type="SUPFAM" id="SSF51717">
    <property type="entry name" value="Dihydropteroate synthetase-like"/>
    <property type="match status" value="1"/>
</dbReference>
<dbReference type="Gene3D" id="3.20.20.20">
    <property type="entry name" value="Dihydropteroate synthase-like"/>
    <property type="match status" value="1"/>
</dbReference>
<evidence type="ECO:0000313" key="3">
    <source>
        <dbReference type="Proteomes" id="UP000186817"/>
    </source>
</evidence>
<dbReference type="EMBL" id="LSRX01000963">
    <property type="protein sequence ID" value="OLP85675.1"/>
    <property type="molecule type" value="Genomic_DNA"/>
</dbReference>
<protein>
    <submittedName>
        <fullName evidence="2">Uncharacterized protein</fullName>
    </submittedName>
</protein>
<dbReference type="Proteomes" id="UP000186817">
    <property type="component" value="Unassembled WGS sequence"/>
</dbReference>
<dbReference type="AlphaFoldDB" id="A0A1Q9CRZ4"/>
<evidence type="ECO:0000313" key="2">
    <source>
        <dbReference type="EMBL" id="OLP85675.1"/>
    </source>
</evidence>
<feature type="compositionally biased region" description="Basic and acidic residues" evidence="1">
    <location>
        <begin position="234"/>
        <end position="244"/>
    </location>
</feature>
<dbReference type="OrthoDB" id="417760at2759"/>
<feature type="region of interest" description="Disordered" evidence="1">
    <location>
        <begin position="234"/>
        <end position="263"/>
    </location>
</feature>
<organism evidence="2 3">
    <name type="scientific">Symbiodinium microadriaticum</name>
    <name type="common">Dinoflagellate</name>
    <name type="synonym">Zooxanthella microadriatica</name>
    <dbReference type="NCBI Taxonomy" id="2951"/>
    <lineage>
        <taxon>Eukaryota</taxon>
        <taxon>Sar</taxon>
        <taxon>Alveolata</taxon>
        <taxon>Dinophyceae</taxon>
        <taxon>Suessiales</taxon>
        <taxon>Symbiodiniaceae</taxon>
        <taxon>Symbiodinium</taxon>
    </lineage>
</organism>
<comment type="caution">
    <text evidence="2">The sequence shown here is derived from an EMBL/GenBank/DDBJ whole genome shotgun (WGS) entry which is preliminary data.</text>
</comment>
<name>A0A1Q9CRZ4_SYMMI</name>
<keyword evidence="3" id="KW-1185">Reference proteome</keyword>
<accession>A0A1Q9CRZ4</accession>
<evidence type="ECO:0000256" key="1">
    <source>
        <dbReference type="SAM" id="MobiDB-lite"/>
    </source>
</evidence>
<reference evidence="2 3" key="1">
    <citation type="submission" date="2016-02" db="EMBL/GenBank/DDBJ databases">
        <title>Genome analysis of coral dinoflagellate symbionts highlights evolutionary adaptations to a symbiotic lifestyle.</title>
        <authorList>
            <person name="Aranda M."/>
            <person name="Li Y."/>
            <person name="Liew Y.J."/>
            <person name="Baumgarten S."/>
            <person name="Simakov O."/>
            <person name="Wilson M."/>
            <person name="Piel J."/>
            <person name="Ashoor H."/>
            <person name="Bougouffa S."/>
            <person name="Bajic V.B."/>
            <person name="Ryu T."/>
            <person name="Ravasi T."/>
            <person name="Bayer T."/>
            <person name="Micklem G."/>
            <person name="Kim H."/>
            <person name="Bhak J."/>
            <person name="Lajeunesse T.C."/>
            <person name="Voolstra C.R."/>
        </authorList>
    </citation>
    <scope>NUCLEOTIDE SEQUENCE [LARGE SCALE GENOMIC DNA]</scope>
    <source>
        <strain evidence="2 3">CCMP2467</strain>
    </source>
</reference>